<organism evidence="2 3">
    <name type="scientific">Providencia alcalifaciens</name>
    <dbReference type="NCBI Taxonomy" id="126385"/>
    <lineage>
        <taxon>Bacteria</taxon>
        <taxon>Pseudomonadati</taxon>
        <taxon>Pseudomonadota</taxon>
        <taxon>Gammaproteobacteria</taxon>
        <taxon>Enterobacterales</taxon>
        <taxon>Morganellaceae</taxon>
        <taxon>Providencia</taxon>
    </lineage>
</organism>
<dbReference type="EMBL" id="SMAS01000010">
    <property type="protein sequence ID" value="TCT30136.1"/>
    <property type="molecule type" value="Genomic_DNA"/>
</dbReference>
<name>A0A4R3NFY0_9GAMM</name>
<evidence type="ECO:0000313" key="3">
    <source>
        <dbReference type="Proteomes" id="UP000295055"/>
    </source>
</evidence>
<comment type="caution">
    <text evidence="2">The sequence shown here is derived from an EMBL/GenBank/DDBJ whole genome shotgun (WGS) entry which is preliminary data.</text>
</comment>
<feature type="transmembrane region" description="Helical" evidence="1">
    <location>
        <begin position="20"/>
        <end position="39"/>
    </location>
</feature>
<keyword evidence="1" id="KW-1133">Transmembrane helix</keyword>
<evidence type="ECO:0000256" key="1">
    <source>
        <dbReference type="SAM" id="Phobius"/>
    </source>
</evidence>
<keyword evidence="1" id="KW-0812">Transmembrane</keyword>
<gene>
    <name evidence="2" type="ORF">EC835_1107</name>
</gene>
<reference evidence="2 3" key="1">
    <citation type="submission" date="2019-03" db="EMBL/GenBank/DDBJ databases">
        <title>Genomic analyses of the natural microbiome of Caenorhabditis elegans.</title>
        <authorList>
            <person name="Samuel B."/>
        </authorList>
    </citation>
    <scope>NUCLEOTIDE SEQUENCE [LARGE SCALE GENOMIC DNA]</scope>
    <source>
        <strain evidence="2 3">JUb102</strain>
    </source>
</reference>
<proteinExistence type="predicted"/>
<sequence>MVTITPKLLSDPLLDSDHRYVEIFILIIATIVFSLNNVTGNIKSTVCIMEPLS</sequence>
<evidence type="ECO:0000313" key="2">
    <source>
        <dbReference type="EMBL" id="TCT30136.1"/>
    </source>
</evidence>
<dbReference type="AlphaFoldDB" id="A0A4R3NFY0"/>
<protein>
    <submittedName>
        <fullName evidence="2">Uncharacterized protein</fullName>
    </submittedName>
</protein>
<accession>A0A4R3NFY0</accession>
<keyword evidence="1" id="KW-0472">Membrane</keyword>
<dbReference type="Proteomes" id="UP000295055">
    <property type="component" value="Unassembled WGS sequence"/>
</dbReference>